<feature type="signal peptide" evidence="1">
    <location>
        <begin position="1"/>
        <end position="27"/>
    </location>
</feature>
<gene>
    <name evidence="3" type="ORF">CULCOIPH005_05690</name>
</gene>
<evidence type="ECO:0000259" key="2">
    <source>
        <dbReference type="SMART" id="SM00014"/>
    </source>
</evidence>
<dbReference type="EMBL" id="BQFK01000001">
    <property type="protein sequence ID" value="GJJ42380.1"/>
    <property type="molecule type" value="Genomic_DNA"/>
</dbReference>
<evidence type="ECO:0000313" key="3">
    <source>
        <dbReference type="EMBL" id="GJJ42380.1"/>
    </source>
</evidence>
<keyword evidence="1" id="KW-0732">Signal</keyword>
<dbReference type="SMART" id="SM00014">
    <property type="entry name" value="acidPPc"/>
    <property type="match status" value="1"/>
</dbReference>
<feature type="domain" description="Phosphatidic acid phosphatase type 2/haloperoxidase" evidence="2">
    <location>
        <begin position="162"/>
        <end position="276"/>
    </location>
</feature>
<reference evidence="3 4" key="1">
    <citation type="submission" date="2021-11" db="EMBL/GenBank/DDBJ databases">
        <title>Whole genome sequences of diphtheriae toxin producing Corynebacterium ulcerans isolates from cats in Osaka, Japan.</title>
        <authorList>
            <person name="Umeda K."/>
            <person name="Hirai Y."/>
        </authorList>
    </citation>
    <scope>NUCLEOTIDE SEQUENCE [LARGE SCALE GENOMIC DNA]</scope>
    <source>
        <strain evidence="3 4">12109B-1</strain>
    </source>
</reference>
<dbReference type="PRINTS" id="PR00483">
    <property type="entry name" value="BACPHPHTASE"/>
</dbReference>
<protein>
    <recommendedName>
        <fullName evidence="2">Phosphatidic acid phosphatase type 2/haloperoxidase domain-containing protein</fullName>
    </recommendedName>
</protein>
<dbReference type="InterPro" id="IPR001011">
    <property type="entry name" value="Acid_Pase_classA_bac"/>
</dbReference>
<evidence type="ECO:0000256" key="1">
    <source>
        <dbReference type="SAM" id="SignalP"/>
    </source>
</evidence>
<feature type="chain" id="PRO_5044765633" description="Phosphatidic acid phosphatase type 2/haloperoxidase domain-containing protein" evidence="1">
    <location>
        <begin position="28"/>
        <end position="410"/>
    </location>
</feature>
<proteinExistence type="predicted"/>
<accession>A0ABD0BEV9</accession>
<dbReference type="PANTHER" id="PTHR14969:SF60">
    <property type="entry name" value="NON-SPECIFIC ACID PHOSPHATASE"/>
    <property type="match status" value="1"/>
</dbReference>
<dbReference type="CDD" id="cd03397">
    <property type="entry name" value="PAP2_acid_phosphatase"/>
    <property type="match status" value="1"/>
</dbReference>
<comment type="caution">
    <text evidence="3">The sequence shown here is derived from an EMBL/GenBank/DDBJ whole genome shotgun (WGS) entry which is preliminary data.</text>
</comment>
<dbReference type="Proteomes" id="UP001205910">
    <property type="component" value="Unassembled WGS sequence"/>
</dbReference>
<dbReference type="SUPFAM" id="SSF48317">
    <property type="entry name" value="Acid phosphatase/Vanadium-dependent haloperoxidase"/>
    <property type="match status" value="1"/>
</dbReference>
<dbReference type="AlphaFoldDB" id="A0ABD0BEV9"/>
<sequence length="410" mass="44388">MSKMNRRLLSSLCTTACIFALTAPVNAQSSLPIPPEAQAGSSLVAPPVVHPGAPTPQPFGPADYVGYISDISSYSGGTYYDVVSNFEDLRRNHPKAIEENSATSIRINNEAAPDTVARAQHDALTERNGVLMAFSDALGPTLGGHLRTALAENRLPKLQMLLGGWTARAGGPASSTFIEKNIFRNPRPYIAHPDAIRQYRVDHHDLYPTSGSFPSGHTNQAAWTTALWAYMLPEFSAQLLNRGSEAGFNRVVLGVHYPLDVIGGRMTGNAAAADRLNDPKMRAALDAAGAELRAELEWRCGKSLSECAADVGAQQQAVQQYTERMTYGMQTRVYSPEAPMVVPQAAPVLLASVFPHLTWEQRAEVLRQTASEAGYPLDDQSPRGSWQRINLARAMAANVTVDEHGAVRVD</sequence>
<organism evidence="3 4">
    <name type="scientific">Corynebacterium ulcerans</name>
    <dbReference type="NCBI Taxonomy" id="65058"/>
    <lineage>
        <taxon>Bacteria</taxon>
        <taxon>Bacillati</taxon>
        <taxon>Actinomycetota</taxon>
        <taxon>Actinomycetes</taxon>
        <taxon>Mycobacteriales</taxon>
        <taxon>Corynebacteriaceae</taxon>
        <taxon>Corynebacterium</taxon>
    </lineage>
</organism>
<dbReference type="InterPro" id="IPR000326">
    <property type="entry name" value="PAP2/HPO"/>
</dbReference>
<dbReference type="PANTHER" id="PTHR14969">
    <property type="entry name" value="SPHINGOSINE-1-PHOSPHATE PHOSPHOHYDROLASE"/>
    <property type="match status" value="1"/>
</dbReference>
<dbReference type="InterPro" id="IPR036938">
    <property type="entry name" value="PAP2/HPO_sf"/>
</dbReference>
<name>A0ABD0BEV9_CORUL</name>
<evidence type="ECO:0000313" key="4">
    <source>
        <dbReference type="Proteomes" id="UP001205910"/>
    </source>
</evidence>
<dbReference type="Gene3D" id="1.20.144.10">
    <property type="entry name" value="Phosphatidic acid phosphatase type 2/haloperoxidase"/>
    <property type="match status" value="1"/>
</dbReference>
<dbReference type="Pfam" id="PF01569">
    <property type="entry name" value="PAP2"/>
    <property type="match status" value="1"/>
</dbReference>